<accession>A0A318JA18</accession>
<dbReference type="PROSITE" id="PS51186">
    <property type="entry name" value="GNAT"/>
    <property type="match status" value="1"/>
</dbReference>
<dbReference type="PANTHER" id="PTHR43792">
    <property type="entry name" value="GNAT FAMILY, PUTATIVE (AFU_ORTHOLOGUE AFUA_3G00765)-RELATED-RELATED"/>
    <property type="match status" value="1"/>
</dbReference>
<dbReference type="SUPFAM" id="SSF55729">
    <property type="entry name" value="Acyl-CoA N-acyltransferases (Nat)"/>
    <property type="match status" value="1"/>
</dbReference>
<dbReference type="CDD" id="cd04301">
    <property type="entry name" value="NAT_SF"/>
    <property type="match status" value="1"/>
</dbReference>
<dbReference type="Gene3D" id="3.40.630.30">
    <property type="match status" value="1"/>
</dbReference>
<name>A0A318JA18_9BURK</name>
<feature type="domain" description="N-acetyltransferase" evidence="1">
    <location>
        <begin position="18"/>
        <end position="160"/>
    </location>
</feature>
<dbReference type="PANTHER" id="PTHR43792:SF13">
    <property type="entry name" value="ACETYLTRANSFERASE"/>
    <property type="match status" value="1"/>
</dbReference>
<dbReference type="InterPro" id="IPR051531">
    <property type="entry name" value="N-acetyltransferase"/>
</dbReference>
<organism evidence="2 3">
    <name type="scientific">Undibacterium pigrum</name>
    <dbReference type="NCBI Taxonomy" id="401470"/>
    <lineage>
        <taxon>Bacteria</taxon>
        <taxon>Pseudomonadati</taxon>
        <taxon>Pseudomonadota</taxon>
        <taxon>Betaproteobacteria</taxon>
        <taxon>Burkholderiales</taxon>
        <taxon>Oxalobacteraceae</taxon>
        <taxon>Undibacterium</taxon>
    </lineage>
</organism>
<proteinExistence type="predicted"/>
<dbReference type="AlphaFoldDB" id="A0A318JA18"/>
<dbReference type="OrthoDB" id="9801656at2"/>
<dbReference type="InterPro" id="IPR016181">
    <property type="entry name" value="Acyl_CoA_acyltransferase"/>
</dbReference>
<dbReference type="GO" id="GO:0016747">
    <property type="term" value="F:acyltransferase activity, transferring groups other than amino-acyl groups"/>
    <property type="evidence" value="ECO:0007669"/>
    <property type="project" value="InterPro"/>
</dbReference>
<gene>
    <name evidence="2" type="ORF">DFR42_103418</name>
</gene>
<evidence type="ECO:0000313" key="2">
    <source>
        <dbReference type="EMBL" id="PXX44149.1"/>
    </source>
</evidence>
<sequence length="175" mass="19026">MLFHLSSIPSEHLQVMANAAQPATPGYTQAVNALPPAFVAARALEQMMAGDSAYWCSTFYIVATEEQHIVGSCGFKHAPRNGMVEIGYGISPECRRKGAASSAVQALLKLAFDGGVSQVLAQVNPDNLASTRVVQKLGFIEAGSYVDDEQENLVRWCFRQPNKDTELHEAVRQKS</sequence>
<comment type="caution">
    <text evidence="2">The sequence shown here is derived from an EMBL/GenBank/DDBJ whole genome shotgun (WGS) entry which is preliminary data.</text>
</comment>
<dbReference type="EMBL" id="QJKB01000003">
    <property type="protein sequence ID" value="PXX44149.1"/>
    <property type="molecule type" value="Genomic_DNA"/>
</dbReference>
<dbReference type="RefSeq" id="WP_110255391.1">
    <property type="nucleotide sequence ID" value="NZ_QJKB01000003.1"/>
</dbReference>
<keyword evidence="3" id="KW-1185">Reference proteome</keyword>
<reference evidence="2 3" key="1">
    <citation type="submission" date="2018-05" db="EMBL/GenBank/DDBJ databases">
        <title>Genomic Encyclopedia of Type Strains, Phase IV (KMG-IV): sequencing the most valuable type-strain genomes for metagenomic binning, comparative biology and taxonomic classification.</title>
        <authorList>
            <person name="Goeker M."/>
        </authorList>
    </citation>
    <scope>NUCLEOTIDE SEQUENCE [LARGE SCALE GENOMIC DNA]</scope>
    <source>
        <strain evidence="2 3">DSM 19792</strain>
    </source>
</reference>
<dbReference type="Proteomes" id="UP000247792">
    <property type="component" value="Unassembled WGS sequence"/>
</dbReference>
<dbReference type="InterPro" id="IPR000182">
    <property type="entry name" value="GNAT_dom"/>
</dbReference>
<keyword evidence="2" id="KW-0808">Transferase</keyword>
<protein>
    <submittedName>
        <fullName evidence="2">RimJ/RimL family protein N-acetyltransferase</fullName>
    </submittedName>
</protein>
<dbReference type="Pfam" id="PF13302">
    <property type="entry name" value="Acetyltransf_3"/>
    <property type="match status" value="1"/>
</dbReference>
<evidence type="ECO:0000259" key="1">
    <source>
        <dbReference type="PROSITE" id="PS51186"/>
    </source>
</evidence>
<evidence type="ECO:0000313" key="3">
    <source>
        <dbReference type="Proteomes" id="UP000247792"/>
    </source>
</evidence>